<accession>A9NRK8</accession>
<protein>
    <submittedName>
        <fullName evidence="1">Uncharacterized protein</fullName>
    </submittedName>
</protein>
<name>A9NRK8_PICSI</name>
<reference evidence="1" key="1">
    <citation type="journal article" date="2008" name="BMC Genomics">
        <title>A conifer genomics resource of 200,000 spruce (Picea spp.) ESTs and 6,464 high-quality, sequence-finished full-length cDNAs for Sitka spruce (Picea sitchensis).</title>
        <authorList>
            <person name="Ralph S.G."/>
            <person name="Chun H.J."/>
            <person name="Kolosova N."/>
            <person name="Cooper D."/>
            <person name="Oddy C."/>
            <person name="Ritland C.E."/>
            <person name="Kirkpatrick R."/>
            <person name="Moore R."/>
            <person name="Barber S."/>
            <person name="Holt R.A."/>
            <person name="Jones S.J."/>
            <person name="Marra M.A."/>
            <person name="Douglas C.J."/>
            <person name="Ritland K."/>
            <person name="Bohlmann J."/>
        </authorList>
    </citation>
    <scope>NUCLEOTIDE SEQUENCE</scope>
    <source>
        <tissue evidence="1">Bark</tissue>
    </source>
</reference>
<evidence type="ECO:0000313" key="1">
    <source>
        <dbReference type="EMBL" id="ABK23269.1"/>
    </source>
</evidence>
<sequence>MGLVLSKLVIMPHTWDESPQVGQSTPELLCIEDGGRCLWRHLDINRR</sequence>
<dbReference type="EMBL" id="EF083937">
    <property type="protein sequence ID" value="ABK23269.1"/>
    <property type="molecule type" value="mRNA"/>
</dbReference>
<organism evidence="1">
    <name type="scientific">Picea sitchensis</name>
    <name type="common">Sitka spruce</name>
    <name type="synonym">Pinus sitchensis</name>
    <dbReference type="NCBI Taxonomy" id="3332"/>
    <lineage>
        <taxon>Eukaryota</taxon>
        <taxon>Viridiplantae</taxon>
        <taxon>Streptophyta</taxon>
        <taxon>Embryophyta</taxon>
        <taxon>Tracheophyta</taxon>
        <taxon>Spermatophyta</taxon>
        <taxon>Pinopsida</taxon>
        <taxon>Pinidae</taxon>
        <taxon>Conifers I</taxon>
        <taxon>Pinales</taxon>
        <taxon>Pinaceae</taxon>
        <taxon>Picea</taxon>
    </lineage>
</organism>
<proteinExistence type="evidence at transcript level"/>
<dbReference type="AlphaFoldDB" id="A9NRK8"/>